<evidence type="ECO:0000313" key="1">
    <source>
        <dbReference type="EMBL" id="AEE54526.1"/>
    </source>
</evidence>
<dbReference type="KEGG" id="hhy:Halhy_6711"/>
<keyword evidence="1" id="KW-0614">Plasmid</keyword>
<reference evidence="1 2" key="1">
    <citation type="journal article" date="2011" name="Stand. Genomic Sci.">
        <title>Complete genome sequence of Haliscomenobacter hydrossis type strain (O).</title>
        <authorList>
            <consortium name="US DOE Joint Genome Institute (JGI-PGF)"/>
            <person name="Daligault H."/>
            <person name="Lapidus A."/>
            <person name="Zeytun A."/>
            <person name="Nolan M."/>
            <person name="Lucas S."/>
            <person name="Del Rio T.G."/>
            <person name="Tice H."/>
            <person name="Cheng J.F."/>
            <person name="Tapia R."/>
            <person name="Han C."/>
            <person name="Goodwin L."/>
            <person name="Pitluck S."/>
            <person name="Liolios K."/>
            <person name="Pagani I."/>
            <person name="Ivanova N."/>
            <person name="Huntemann M."/>
            <person name="Mavromatis K."/>
            <person name="Mikhailova N."/>
            <person name="Pati A."/>
            <person name="Chen A."/>
            <person name="Palaniappan K."/>
            <person name="Land M."/>
            <person name="Hauser L."/>
            <person name="Brambilla E.M."/>
            <person name="Rohde M."/>
            <person name="Verbarg S."/>
            <person name="Goker M."/>
            <person name="Bristow J."/>
            <person name="Eisen J.A."/>
            <person name="Markowitz V."/>
            <person name="Hugenholtz P."/>
            <person name="Kyrpides N.C."/>
            <person name="Klenk H.P."/>
            <person name="Woyke T."/>
        </authorList>
    </citation>
    <scope>NUCLEOTIDE SEQUENCE [LARGE SCALE GENOMIC DNA]</scope>
    <source>
        <strain evidence="2">ATCC 27775 / DSM 1100 / LMG 10767 / O</strain>
        <plasmid evidence="2">Plasmid pHALHY02</plasmid>
    </source>
</reference>
<dbReference type="Proteomes" id="UP000008461">
    <property type="component" value="Plasmid pHALHY02"/>
</dbReference>
<geneLocation type="plasmid" evidence="1 2">
    <name>pHALHY02</name>
</geneLocation>
<dbReference type="EMBL" id="CP002693">
    <property type="protein sequence ID" value="AEE54526.1"/>
    <property type="molecule type" value="Genomic_DNA"/>
</dbReference>
<name>F4L818_HALH1</name>
<gene>
    <name evidence="1" type="ordered locus">Halhy_6711</name>
</gene>
<organism evidence="1 2">
    <name type="scientific">Haliscomenobacter hydrossis (strain ATCC 27775 / DSM 1100 / LMG 10767 / O)</name>
    <dbReference type="NCBI Taxonomy" id="760192"/>
    <lineage>
        <taxon>Bacteria</taxon>
        <taxon>Pseudomonadati</taxon>
        <taxon>Bacteroidota</taxon>
        <taxon>Saprospiria</taxon>
        <taxon>Saprospirales</taxon>
        <taxon>Haliscomenobacteraceae</taxon>
        <taxon>Haliscomenobacter</taxon>
    </lineage>
</organism>
<sequence>MIQITTPCCSQTLHQATHLTIQVPKEQFLHLVDGGSLWRYSRITETGHVCCLQLEIVAGDLLLWTELSGEELLALEGERARSG</sequence>
<protein>
    <submittedName>
        <fullName evidence="1">Uncharacterized protein</fullName>
    </submittedName>
</protein>
<dbReference type="HOGENOM" id="CLU_2537867_0_0_10"/>
<evidence type="ECO:0000313" key="2">
    <source>
        <dbReference type="Proteomes" id="UP000008461"/>
    </source>
</evidence>
<reference key="2">
    <citation type="submission" date="2011-04" db="EMBL/GenBank/DDBJ databases">
        <title>Complete sequence of plasmid 2 of Haliscomenobacter hydrossis DSM 1100.</title>
        <authorList>
            <consortium name="US DOE Joint Genome Institute (JGI-PGF)"/>
            <person name="Lucas S."/>
            <person name="Han J."/>
            <person name="Lapidus A."/>
            <person name="Bruce D."/>
            <person name="Goodwin L."/>
            <person name="Pitluck S."/>
            <person name="Peters L."/>
            <person name="Kyrpides N."/>
            <person name="Mavromatis K."/>
            <person name="Ivanova N."/>
            <person name="Ovchinnikova G."/>
            <person name="Pagani I."/>
            <person name="Daligault H."/>
            <person name="Detter J.C."/>
            <person name="Han C."/>
            <person name="Land M."/>
            <person name="Hauser L."/>
            <person name="Markowitz V."/>
            <person name="Cheng J.-F."/>
            <person name="Hugenholtz P."/>
            <person name="Woyke T."/>
            <person name="Wu D."/>
            <person name="Verbarg S."/>
            <person name="Frueling A."/>
            <person name="Brambilla E."/>
            <person name="Klenk H.-P."/>
            <person name="Eisen J.A."/>
        </authorList>
    </citation>
    <scope>NUCLEOTIDE SEQUENCE</scope>
    <source>
        <strain>DSM 1100</strain>
    </source>
</reference>
<keyword evidence="2" id="KW-1185">Reference proteome</keyword>
<dbReference type="AlphaFoldDB" id="F4L818"/>
<accession>F4L818</accession>
<proteinExistence type="predicted"/>
<dbReference type="RefSeq" id="WP_013769042.1">
    <property type="nucleotide sequence ID" value="NC_015512.1"/>
</dbReference>